<organism evidence="2 3">
    <name type="scientific">Sporormia fimetaria CBS 119925</name>
    <dbReference type="NCBI Taxonomy" id="1340428"/>
    <lineage>
        <taxon>Eukaryota</taxon>
        <taxon>Fungi</taxon>
        <taxon>Dikarya</taxon>
        <taxon>Ascomycota</taxon>
        <taxon>Pezizomycotina</taxon>
        <taxon>Dothideomycetes</taxon>
        <taxon>Pleosporomycetidae</taxon>
        <taxon>Pleosporales</taxon>
        <taxon>Sporormiaceae</taxon>
        <taxon>Sporormia</taxon>
    </lineage>
</organism>
<keyword evidence="1" id="KW-0732">Signal</keyword>
<gene>
    <name evidence="2" type="ORF">M011DRAFT_442532</name>
</gene>
<evidence type="ECO:0000256" key="1">
    <source>
        <dbReference type="SAM" id="SignalP"/>
    </source>
</evidence>
<evidence type="ECO:0000313" key="2">
    <source>
        <dbReference type="EMBL" id="KAF2748150.1"/>
    </source>
</evidence>
<dbReference type="PANTHER" id="PTHR39599:SF1">
    <property type="entry name" value="GPI-ANCHORED PROTEIN (EUROFUNG)"/>
    <property type="match status" value="1"/>
</dbReference>
<dbReference type="OrthoDB" id="5410926at2759"/>
<keyword evidence="3" id="KW-1185">Reference proteome</keyword>
<evidence type="ECO:0000313" key="3">
    <source>
        <dbReference type="Proteomes" id="UP000799440"/>
    </source>
</evidence>
<dbReference type="EMBL" id="MU006570">
    <property type="protein sequence ID" value="KAF2748150.1"/>
    <property type="molecule type" value="Genomic_DNA"/>
</dbReference>
<proteinExistence type="predicted"/>
<reference evidence="2" key="1">
    <citation type="journal article" date="2020" name="Stud. Mycol.">
        <title>101 Dothideomycetes genomes: a test case for predicting lifestyles and emergence of pathogens.</title>
        <authorList>
            <person name="Haridas S."/>
            <person name="Albert R."/>
            <person name="Binder M."/>
            <person name="Bloem J."/>
            <person name="Labutti K."/>
            <person name="Salamov A."/>
            <person name="Andreopoulos B."/>
            <person name="Baker S."/>
            <person name="Barry K."/>
            <person name="Bills G."/>
            <person name="Bluhm B."/>
            <person name="Cannon C."/>
            <person name="Castanera R."/>
            <person name="Culley D."/>
            <person name="Daum C."/>
            <person name="Ezra D."/>
            <person name="Gonzalez J."/>
            <person name="Henrissat B."/>
            <person name="Kuo A."/>
            <person name="Liang C."/>
            <person name="Lipzen A."/>
            <person name="Lutzoni F."/>
            <person name="Magnuson J."/>
            <person name="Mondo S."/>
            <person name="Nolan M."/>
            <person name="Ohm R."/>
            <person name="Pangilinan J."/>
            <person name="Park H.-J."/>
            <person name="Ramirez L."/>
            <person name="Alfaro M."/>
            <person name="Sun H."/>
            <person name="Tritt A."/>
            <person name="Yoshinaga Y."/>
            <person name="Zwiers L.-H."/>
            <person name="Turgeon B."/>
            <person name="Goodwin S."/>
            <person name="Spatafora J."/>
            <person name="Crous P."/>
            <person name="Grigoriev I."/>
        </authorList>
    </citation>
    <scope>NUCLEOTIDE SEQUENCE</scope>
    <source>
        <strain evidence="2">CBS 119925</strain>
    </source>
</reference>
<accession>A0A6A6VF22</accession>
<feature type="signal peptide" evidence="1">
    <location>
        <begin position="1"/>
        <end position="19"/>
    </location>
</feature>
<name>A0A6A6VF22_9PLEO</name>
<protein>
    <submittedName>
        <fullName evidence="2">Uncharacterized protein</fullName>
    </submittedName>
</protein>
<dbReference type="PANTHER" id="PTHR39599">
    <property type="entry name" value="GPI-ANCHORED PROTEIN (EUROFUNG)-RELATED-RELATED"/>
    <property type="match status" value="1"/>
</dbReference>
<dbReference type="AlphaFoldDB" id="A0A6A6VF22"/>
<sequence length="277" mass="27930">MRNLLSSLVLLTVSTIAAAAPGPDLVADFIPPLLEDVAQNNETLLEDSLELLKRQNGNCASGYSPCINLNAPGLCCRSTEVCSRDAAQNIACCPRNAACTGSISISAILPSLTSLEPSTIVVPPTLSSTPTVVIITTEPTSFAQPTTGNPSRSMVPNSFYPFPAIPTTYTDAAACSQAYTSCQLDAASCTSALANGVPGVTVSGPNGGATITPIASLGQQSAAQVCASLSSRACSGLVVEACARFGGTGAARTRCPGEVMYGVGAGIAVGIAGQLLQ</sequence>
<dbReference type="Proteomes" id="UP000799440">
    <property type="component" value="Unassembled WGS sequence"/>
</dbReference>
<feature type="chain" id="PRO_5025529571" evidence="1">
    <location>
        <begin position="20"/>
        <end position="277"/>
    </location>
</feature>